<evidence type="ECO:0000256" key="3">
    <source>
        <dbReference type="ARBA" id="ARBA00022821"/>
    </source>
</evidence>
<evidence type="ECO:0000313" key="8">
    <source>
        <dbReference type="EMBL" id="CAK7329161.1"/>
    </source>
</evidence>
<keyword evidence="9" id="KW-1185">Reference proteome</keyword>
<proteinExistence type="predicted"/>
<dbReference type="PANTHER" id="PTHR36766:SF45">
    <property type="entry name" value="NB-ARC DOMAIN-CONTAINING PROTEIN"/>
    <property type="match status" value="1"/>
</dbReference>
<dbReference type="InterPro" id="IPR000504">
    <property type="entry name" value="RRM_dom"/>
</dbReference>
<dbReference type="Gene3D" id="3.80.10.10">
    <property type="entry name" value="Ribonuclease Inhibitor"/>
    <property type="match status" value="3"/>
</dbReference>
<evidence type="ECO:0000256" key="5">
    <source>
        <dbReference type="SAM" id="MobiDB-lite"/>
    </source>
</evidence>
<feature type="compositionally biased region" description="Acidic residues" evidence="5">
    <location>
        <begin position="858"/>
        <end position="879"/>
    </location>
</feature>
<comment type="caution">
    <text evidence="8">The sequence shown here is derived from an EMBL/GenBank/DDBJ whole genome shotgun (WGS) entry which is preliminary data.</text>
</comment>
<evidence type="ECO:0000313" key="9">
    <source>
        <dbReference type="Proteomes" id="UP001314170"/>
    </source>
</evidence>
<dbReference type="InterPro" id="IPR032675">
    <property type="entry name" value="LRR_dom_sf"/>
</dbReference>
<dbReference type="InterPro" id="IPR035979">
    <property type="entry name" value="RBD_domain_sf"/>
</dbReference>
<sequence>MDKPRNRPKGYGYVTFSKKDDVIKACKGMNGKGFEFTSVPSSKNSLVASFRRGYPKGGTLQNDEVAEADPFDALQPLLGKLMSEWESRLSLINDVLDEADQKPDTNQAMKNWLSKLRDLAYDVEDILDECQTEALKRKLKGAKSQASTSTVQPSAVLPNGPKLQGIPARWEDIMKERSDLGLDINVTRRSNKANPRVQTTSLVKEHKSVSGEICSHLDATKSSGATSYAKVRHLSLISHQCGTSQRFEPFYEMESLRTLLAIRSSSFGLWTHLSNKTLYIGVLLEWEHWDSSDGRNEEPAGGKFPKLVELTLQNCPKLIGKLPGCLPSLKKLHISGCPQLTNLPEMVPSLRELKVECCDEVIFRVVPNFTSLTTLEIREISGLVGLHEAFVEALVALEDLKIKHCRELKYLWQDGVDVDKLANLQSLCILWCKQLVSLVEGAEGILPYSLKRLEMRWCDSMESLPDGMMTVMNSNNSNQCLLEELVIQDCPSLKSLPRGKLPATIKKLDVEGCKELESEYRFLEGIMRCDAHLEYLRVSKFSIQSFPTGKFPTSLETIEFDGCRRIQSLPSLLNLSHLSRLTVEYCNELESFSDQELPSLTSLFICDCKKLRSLPNHMDSLRQLWIFSCPDLVSFPETSLPPKLTSLVVMGCKNPRQPISEWRLHTLTSLQQLRISNTTDEDCFPDDDGLLLPISLTSLQIDNQKKLKSISSGIQHLTSLEQLRFWDCPELQVLPKEGFPAALGLLQIINCPLLGERCLEEEGDYWPIIAHIPRVQVQSNHTHPQSHVNQSFDYDLAKMPTLFSLWQNLLCPGGFPATLGYLLINSSPLLKERCLKEEGDYWPLVAHIPCVDIDEAESDEEISEEETSNAEISDDDTSNEEATNGDWIECGILFHPKQLFTDEAFFLKTLGLLIDLGCNPLNKHIFQHPVLYKLKVKGSWTVTNRCLEPSIFLLRKMHESCGRWRSDVAEVQTFVTKVITFIPGDFQKLLNVSRLGEEVLRSSKSCEQVGLTYQFNDLFLNALVPELMVVGSKRILEEDT</sequence>
<gene>
    <name evidence="8" type="ORF">DCAF_LOCUS6909</name>
</gene>
<dbReference type="InterPro" id="IPR038005">
    <property type="entry name" value="RX-like_CC"/>
</dbReference>
<name>A0AAV1R5X6_9ROSI</name>
<reference evidence="8 9" key="1">
    <citation type="submission" date="2024-01" db="EMBL/GenBank/DDBJ databases">
        <authorList>
            <person name="Waweru B."/>
        </authorList>
    </citation>
    <scope>NUCLEOTIDE SEQUENCE [LARGE SCALE GENOMIC DNA]</scope>
</reference>
<organism evidence="8 9">
    <name type="scientific">Dovyalis caffra</name>
    <dbReference type="NCBI Taxonomy" id="77055"/>
    <lineage>
        <taxon>Eukaryota</taxon>
        <taxon>Viridiplantae</taxon>
        <taxon>Streptophyta</taxon>
        <taxon>Embryophyta</taxon>
        <taxon>Tracheophyta</taxon>
        <taxon>Spermatophyta</taxon>
        <taxon>Magnoliopsida</taxon>
        <taxon>eudicotyledons</taxon>
        <taxon>Gunneridae</taxon>
        <taxon>Pentapetalae</taxon>
        <taxon>rosids</taxon>
        <taxon>fabids</taxon>
        <taxon>Malpighiales</taxon>
        <taxon>Salicaceae</taxon>
        <taxon>Flacourtieae</taxon>
        <taxon>Dovyalis</taxon>
    </lineage>
</organism>
<dbReference type="GO" id="GO:0005524">
    <property type="term" value="F:ATP binding"/>
    <property type="evidence" value="ECO:0007669"/>
    <property type="project" value="UniProtKB-KW"/>
</dbReference>
<keyword evidence="1" id="KW-0677">Repeat</keyword>
<dbReference type="PANTHER" id="PTHR36766">
    <property type="entry name" value="PLANT BROAD-SPECTRUM MILDEW RESISTANCE PROTEIN RPW8"/>
    <property type="match status" value="1"/>
</dbReference>
<evidence type="ECO:0000259" key="7">
    <source>
        <dbReference type="Pfam" id="PF18052"/>
    </source>
</evidence>
<dbReference type="AlphaFoldDB" id="A0AAV1R5X6"/>
<dbReference type="EMBL" id="CAWUPB010000913">
    <property type="protein sequence ID" value="CAK7329161.1"/>
    <property type="molecule type" value="Genomic_DNA"/>
</dbReference>
<evidence type="ECO:0000256" key="4">
    <source>
        <dbReference type="ARBA" id="ARBA00022840"/>
    </source>
</evidence>
<feature type="region of interest" description="Disordered" evidence="5">
    <location>
        <begin position="858"/>
        <end position="881"/>
    </location>
</feature>
<dbReference type="Pfam" id="PF00076">
    <property type="entry name" value="RRM_1"/>
    <property type="match status" value="1"/>
</dbReference>
<evidence type="ECO:0000256" key="2">
    <source>
        <dbReference type="ARBA" id="ARBA00022741"/>
    </source>
</evidence>
<dbReference type="Pfam" id="PF18052">
    <property type="entry name" value="Rx_N"/>
    <property type="match status" value="1"/>
</dbReference>
<evidence type="ECO:0000259" key="6">
    <source>
        <dbReference type="Pfam" id="PF00076"/>
    </source>
</evidence>
<keyword evidence="3" id="KW-0611">Plant defense</keyword>
<dbReference type="GO" id="GO:0003723">
    <property type="term" value="F:RNA binding"/>
    <property type="evidence" value="ECO:0007669"/>
    <property type="project" value="InterPro"/>
</dbReference>
<dbReference type="InterPro" id="IPR012677">
    <property type="entry name" value="Nucleotide-bd_a/b_plait_sf"/>
</dbReference>
<feature type="domain" description="RRM" evidence="6">
    <location>
        <begin position="4"/>
        <end position="34"/>
    </location>
</feature>
<dbReference type="CDD" id="cd14798">
    <property type="entry name" value="RX-CC_like"/>
    <property type="match status" value="1"/>
</dbReference>
<dbReference type="Gene3D" id="1.20.5.4130">
    <property type="match status" value="1"/>
</dbReference>
<dbReference type="SUPFAM" id="SSF52058">
    <property type="entry name" value="L domain-like"/>
    <property type="match status" value="2"/>
</dbReference>
<dbReference type="InterPro" id="IPR041118">
    <property type="entry name" value="Rx_N"/>
</dbReference>
<dbReference type="GO" id="GO:0006952">
    <property type="term" value="P:defense response"/>
    <property type="evidence" value="ECO:0007669"/>
    <property type="project" value="UniProtKB-KW"/>
</dbReference>
<accession>A0AAV1R5X6</accession>
<keyword evidence="2" id="KW-0547">Nucleotide-binding</keyword>
<dbReference type="Gene3D" id="3.30.70.330">
    <property type="match status" value="1"/>
</dbReference>
<dbReference type="Proteomes" id="UP001314170">
    <property type="component" value="Unassembled WGS sequence"/>
</dbReference>
<keyword evidence="4" id="KW-0067">ATP-binding</keyword>
<protein>
    <submittedName>
        <fullName evidence="8">Uncharacterized protein</fullName>
    </submittedName>
</protein>
<evidence type="ECO:0000256" key="1">
    <source>
        <dbReference type="ARBA" id="ARBA00022737"/>
    </source>
</evidence>
<feature type="domain" description="Disease resistance N-terminal" evidence="7">
    <location>
        <begin position="73"/>
        <end position="144"/>
    </location>
</feature>
<dbReference type="SUPFAM" id="SSF54928">
    <property type="entry name" value="RNA-binding domain, RBD"/>
    <property type="match status" value="1"/>
</dbReference>